<dbReference type="Gene3D" id="3.30.420.10">
    <property type="entry name" value="Ribonuclease H-like superfamily/Ribonuclease H"/>
    <property type="match status" value="1"/>
</dbReference>
<dbReference type="InterPro" id="IPR044730">
    <property type="entry name" value="RNase_H-like_dom_plant"/>
</dbReference>
<dbReference type="STRING" id="39946.B8AE11"/>
<dbReference type="Proteomes" id="UP000007015">
    <property type="component" value="Chromosome 2"/>
</dbReference>
<name>B8AE11_ORYSI</name>
<dbReference type="GO" id="GO:0004523">
    <property type="term" value="F:RNA-DNA hybrid ribonuclease activity"/>
    <property type="evidence" value="ECO:0007669"/>
    <property type="project" value="InterPro"/>
</dbReference>
<evidence type="ECO:0000313" key="3">
    <source>
        <dbReference type="EMBL" id="EEC74135.1"/>
    </source>
</evidence>
<dbReference type="SUPFAM" id="SSF53098">
    <property type="entry name" value="Ribonuclease H-like"/>
    <property type="match status" value="1"/>
</dbReference>
<dbReference type="EMBL" id="CM000127">
    <property type="protein sequence ID" value="EEC74135.1"/>
    <property type="molecule type" value="Genomic_DNA"/>
</dbReference>
<keyword evidence="4" id="KW-1185">Reference proteome</keyword>
<dbReference type="AlphaFoldDB" id="B8AE11"/>
<dbReference type="InterPro" id="IPR012337">
    <property type="entry name" value="RNaseH-like_sf"/>
</dbReference>
<organism evidence="3 4">
    <name type="scientific">Oryza sativa subsp. indica</name>
    <name type="common">Rice</name>
    <dbReference type="NCBI Taxonomy" id="39946"/>
    <lineage>
        <taxon>Eukaryota</taxon>
        <taxon>Viridiplantae</taxon>
        <taxon>Streptophyta</taxon>
        <taxon>Embryophyta</taxon>
        <taxon>Tracheophyta</taxon>
        <taxon>Spermatophyta</taxon>
        <taxon>Magnoliopsida</taxon>
        <taxon>Liliopsida</taxon>
        <taxon>Poales</taxon>
        <taxon>Poaceae</taxon>
        <taxon>BOP clade</taxon>
        <taxon>Oryzoideae</taxon>
        <taxon>Oryzeae</taxon>
        <taxon>Oryzinae</taxon>
        <taxon>Oryza</taxon>
        <taxon>Oryza sativa</taxon>
    </lineage>
</organism>
<evidence type="ECO:0000259" key="1">
    <source>
        <dbReference type="Pfam" id="PF13456"/>
    </source>
</evidence>
<protein>
    <recommendedName>
        <fullName evidence="5">RNase H type-1 domain-containing protein</fullName>
    </recommendedName>
</protein>
<dbReference type="HOGENOM" id="CLU_000680_14_9_1"/>
<feature type="domain" description="RNase H type-1" evidence="1">
    <location>
        <begin position="277"/>
        <end position="398"/>
    </location>
</feature>
<dbReference type="Pfam" id="PF13966">
    <property type="entry name" value="zf-RVT"/>
    <property type="match status" value="1"/>
</dbReference>
<dbReference type="Gramene" id="BGIOSGA005469-TA">
    <property type="protein sequence ID" value="BGIOSGA005469-PA"/>
    <property type="gene ID" value="BGIOSGA005469"/>
</dbReference>
<dbReference type="PANTHER" id="PTHR47074:SF70">
    <property type="entry name" value="OS07G0513450 PROTEIN"/>
    <property type="match status" value="1"/>
</dbReference>
<dbReference type="OMA" id="THEWDEE"/>
<proteinExistence type="predicted"/>
<accession>B8AE11</accession>
<dbReference type="PANTHER" id="PTHR47074">
    <property type="entry name" value="BNAC02G40300D PROTEIN"/>
    <property type="match status" value="1"/>
</dbReference>
<dbReference type="InterPro" id="IPR052929">
    <property type="entry name" value="RNase_H-like_EbsB-rel"/>
</dbReference>
<dbReference type="InterPro" id="IPR036397">
    <property type="entry name" value="RNaseH_sf"/>
</dbReference>
<reference evidence="3 4" key="1">
    <citation type="journal article" date="2005" name="PLoS Biol.">
        <title>The genomes of Oryza sativa: a history of duplications.</title>
        <authorList>
            <person name="Yu J."/>
            <person name="Wang J."/>
            <person name="Lin W."/>
            <person name="Li S."/>
            <person name="Li H."/>
            <person name="Zhou J."/>
            <person name="Ni P."/>
            <person name="Dong W."/>
            <person name="Hu S."/>
            <person name="Zeng C."/>
            <person name="Zhang J."/>
            <person name="Zhang Y."/>
            <person name="Li R."/>
            <person name="Xu Z."/>
            <person name="Li S."/>
            <person name="Li X."/>
            <person name="Zheng H."/>
            <person name="Cong L."/>
            <person name="Lin L."/>
            <person name="Yin J."/>
            <person name="Geng J."/>
            <person name="Li G."/>
            <person name="Shi J."/>
            <person name="Liu J."/>
            <person name="Lv H."/>
            <person name="Li J."/>
            <person name="Wang J."/>
            <person name="Deng Y."/>
            <person name="Ran L."/>
            <person name="Shi X."/>
            <person name="Wang X."/>
            <person name="Wu Q."/>
            <person name="Li C."/>
            <person name="Ren X."/>
            <person name="Wang J."/>
            <person name="Wang X."/>
            <person name="Li D."/>
            <person name="Liu D."/>
            <person name="Zhang X."/>
            <person name="Ji Z."/>
            <person name="Zhao W."/>
            <person name="Sun Y."/>
            <person name="Zhang Z."/>
            <person name="Bao J."/>
            <person name="Han Y."/>
            <person name="Dong L."/>
            <person name="Ji J."/>
            <person name="Chen P."/>
            <person name="Wu S."/>
            <person name="Liu J."/>
            <person name="Xiao Y."/>
            <person name="Bu D."/>
            <person name="Tan J."/>
            <person name="Yang L."/>
            <person name="Ye C."/>
            <person name="Zhang J."/>
            <person name="Xu J."/>
            <person name="Zhou Y."/>
            <person name="Yu Y."/>
            <person name="Zhang B."/>
            <person name="Zhuang S."/>
            <person name="Wei H."/>
            <person name="Liu B."/>
            <person name="Lei M."/>
            <person name="Yu H."/>
            <person name="Li Y."/>
            <person name="Xu H."/>
            <person name="Wei S."/>
            <person name="He X."/>
            <person name="Fang L."/>
            <person name="Zhang Z."/>
            <person name="Zhang Y."/>
            <person name="Huang X."/>
            <person name="Su Z."/>
            <person name="Tong W."/>
            <person name="Li J."/>
            <person name="Tong Z."/>
            <person name="Li S."/>
            <person name="Ye J."/>
            <person name="Wang L."/>
            <person name="Fang L."/>
            <person name="Lei T."/>
            <person name="Chen C."/>
            <person name="Chen H."/>
            <person name="Xu Z."/>
            <person name="Li H."/>
            <person name="Huang H."/>
            <person name="Zhang F."/>
            <person name="Xu H."/>
            <person name="Li N."/>
            <person name="Zhao C."/>
            <person name="Li S."/>
            <person name="Dong L."/>
            <person name="Huang Y."/>
            <person name="Li L."/>
            <person name="Xi Y."/>
            <person name="Qi Q."/>
            <person name="Li W."/>
            <person name="Zhang B."/>
            <person name="Hu W."/>
            <person name="Zhang Y."/>
            <person name="Tian X."/>
            <person name="Jiao Y."/>
            <person name="Liang X."/>
            <person name="Jin J."/>
            <person name="Gao L."/>
            <person name="Zheng W."/>
            <person name="Hao B."/>
            <person name="Liu S."/>
            <person name="Wang W."/>
            <person name="Yuan L."/>
            <person name="Cao M."/>
            <person name="McDermott J."/>
            <person name="Samudrala R."/>
            <person name="Wang J."/>
            <person name="Wong G.K."/>
            <person name="Yang H."/>
        </authorList>
    </citation>
    <scope>NUCLEOTIDE SEQUENCE [LARGE SCALE GENOMIC DNA]</scope>
    <source>
        <strain evidence="4">cv. 93-11</strain>
    </source>
</reference>
<gene>
    <name evidence="3" type="ORF">OsI_09205</name>
</gene>
<sequence>MDCFRSKQMSNVSYTWRSIQKGLTVLQNGMIWRVGNGSKINIWADPWIPRGWSRKPITPRGANLVTKVEELIDPYTGTWDDNMLSQTFWEEDVAAIKSIPVHVEMEDVLAWHFDARGCFSVKSAYKVQREMERRASRNGCPGVSNGESGDDDFWKKLWKLGVPGKIKHFLWRMCHNTLALRANLHHRGMDVDTRCVMCGQYNEDAGHLLFKCKPVKKWWKERNEVREGGTPRSPAKLSHPIMSRAGEFVRMNAKDKNPRTGECAVWRWPPLNFVKINTDGTYRGNTKQGGWGFVIRDRAGSILQAGAGPAAHLQDAFHAEVIACAAAIKAASERGMSRIELETDSMMLRNAIQDNSFNLSSLGGVILEIKHVILSCFHSFSVSYSPRSCNKVAHELAAYGCNLQTVSSWAGCPPGLERLVSSDSAGKGGCNPWTRPAHPCSTTKSDDERFRGGTRDETWKGMGLSNWSWNGVAAAPAVDASSICSSAILGVNQGGRDLGENFFERAGGNEEQTAAAAACDA</sequence>
<dbReference type="InterPro" id="IPR002156">
    <property type="entry name" value="RNaseH_domain"/>
</dbReference>
<dbReference type="CDD" id="cd06222">
    <property type="entry name" value="RNase_H_like"/>
    <property type="match status" value="1"/>
</dbReference>
<feature type="domain" description="Reverse transcriptase zinc-binding" evidence="2">
    <location>
        <begin position="119"/>
        <end position="219"/>
    </location>
</feature>
<evidence type="ECO:0000259" key="2">
    <source>
        <dbReference type="Pfam" id="PF13966"/>
    </source>
</evidence>
<dbReference type="GO" id="GO:0003676">
    <property type="term" value="F:nucleic acid binding"/>
    <property type="evidence" value="ECO:0007669"/>
    <property type="project" value="InterPro"/>
</dbReference>
<dbReference type="InterPro" id="IPR026960">
    <property type="entry name" value="RVT-Znf"/>
</dbReference>
<evidence type="ECO:0008006" key="5">
    <source>
        <dbReference type="Google" id="ProtNLM"/>
    </source>
</evidence>
<evidence type="ECO:0000313" key="4">
    <source>
        <dbReference type="Proteomes" id="UP000007015"/>
    </source>
</evidence>
<dbReference type="Pfam" id="PF13456">
    <property type="entry name" value="RVT_3"/>
    <property type="match status" value="1"/>
</dbReference>